<dbReference type="OrthoDB" id="1862342at2"/>
<dbReference type="AlphaFoldDB" id="B6FZJ9"/>
<protein>
    <recommendedName>
        <fullName evidence="2">DUF4097 domain-containing protein</fullName>
    </recommendedName>
</protein>
<feature type="region of interest" description="Disordered" evidence="1">
    <location>
        <begin position="31"/>
        <end position="50"/>
    </location>
</feature>
<comment type="caution">
    <text evidence="3">The sequence shown here is derived from an EMBL/GenBank/DDBJ whole genome shotgun (WGS) entry which is preliminary data.</text>
</comment>
<dbReference type="HOGENOM" id="CLU_893423_0_0_9"/>
<name>B6FZJ9_PEPHT</name>
<organism evidence="3 4">
    <name type="scientific">Peptacetobacter hiranonis (strain DSM 13275 / JCM 10541 / KCTC 15199 / TO-931)</name>
    <name type="common">Clostridium hiranonis</name>
    <dbReference type="NCBI Taxonomy" id="500633"/>
    <lineage>
        <taxon>Bacteria</taxon>
        <taxon>Bacillati</taxon>
        <taxon>Bacillota</taxon>
        <taxon>Clostridia</taxon>
        <taxon>Peptostreptococcales</taxon>
        <taxon>Peptostreptococcaceae</taxon>
        <taxon>Peptacetobacter</taxon>
    </lineage>
</organism>
<reference evidence="3 4" key="1">
    <citation type="submission" date="2008-09" db="EMBL/GenBank/DDBJ databases">
        <authorList>
            <person name="Fulton L."/>
            <person name="Clifton S."/>
            <person name="Fulton B."/>
            <person name="Xu J."/>
            <person name="Minx P."/>
            <person name="Pepin K.H."/>
            <person name="Johnson M."/>
            <person name="Thiruvilangam P."/>
            <person name="Bhonagiri V."/>
            <person name="Nash W.E."/>
            <person name="Mardis E.R."/>
            <person name="Wilson R.K."/>
        </authorList>
    </citation>
    <scope>NUCLEOTIDE SEQUENCE [LARGE SCALE GENOMIC DNA]</scope>
    <source>
        <strain evidence="3 4">DSM 13275</strain>
    </source>
</reference>
<dbReference type="Pfam" id="PF13349">
    <property type="entry name" value="DUF4097"/>
    <property type="match status" value="1"/>
</dbReference>
<evidence type="ECO:0000256" key="1">
    <source>
        <dbReference type="SAM" id="MobiDB-lite"/>
    </source>
</evidence>
<gene>
    <name evidence="3" type="ORF">CLOHIR_01303</name>
</gene>
<evidence type="ECO:0000313" key="3">
    <source>
        <dbReference type="EMBL" id="EEA85034.1"/>
    </source>
</evidence>
<dbReference type="Proteomes" id="UP000003178">
    <property type="component" value="Unassembled WGS sequence"/>
</dbReference>
<dbReference type="InterPro" id="IPR025164">
    <property type="entry name" value="Toastrack_DUF4097"/>
</dbReference>
<feature type="region of interest" description="Disordered" evidence="1">
    <location>
        <begin position="110"/>
        <end position="155"/>
    </location>
</feature>
<feature type="domain" description="DUF4097" evidence="2">
    <location>
        <begin position="169"/>
        <end position="305"/>
    </location>
</feature>
<reference evidence="3 4" key="2">
    <citation type="submission" date="2008-10" db="EMBL/GenBank/DDBJ databases">
        <title>Draft genome sequence of Clostridium hiranonis (DSM 13275).</title>
        <authorList>
            <person name="Sudarsanam P."/>
            <person name="Ley R."/>
            <person name="Guruge J."/>
            <person name="Turnbaugh P.J."/>
            <person name="Mahowald M."/>
            <person name="Liep D."/>
            <person name="Gordon J."/>
        </authorList>
    </citation>
    <scope>NUCLEOTIDE SEQUENCE [LARGE SCALE GENOMIC DNA]</scope>
    <source>
        <strain evidence="3 4">DSM 13275</strain>
    </source>
</reference>
<dbReference type="EMBL" id="ABWP01000057">
    <property type="protein sequence ID" value="EEA85034.1"/>
    <property type="molecule type" value="Genomic_DNA"/>
</dbReference>
<dbReference type="eggNOG" id="ENOG503403A">
    <property type="taxonomic scope" value="Bacteria"/>
</dbReference>
<evidence type="ECO:0000313" key="4">
    <source>
        <dbReference type="Proteomes" id="UP000003178"/>
    </source>
</evidence>
<dbReference type="STRING" id="500633.CLOHIR_01303"/>
<sequence length="311" mass="34699">MIVMNKKAVAIVCAICIIGAVGYGMRDKFGKDHSDEPSVKKEEKTEDLKEYSDDHIALNDLKEIKADVLDANINIKRSEDNKFYMSYNFEGENGKDPLVYKTEGDNGDKLVIKDKRRDDPNKEGDFEKKDTKTEKTDKDKKDNADTNKEESKDKKEVKNNITIYVPEGAELKKTKVDLLSGKISVEDLHSKELKIKLSSGDVDLNRCLIKDSGVEVSDGNITATESKFEGKTVLESSTGDLSAKFMKEDLDHMNINADTTAGVVKQNLGGSTSEDEYSSNSSYVWKAKDPKHSLEMYTVDGDISLDLVNKN</sequence>
<accession>B6FZJ9</accession>
<keyword evidence="4" id="KW-1185">Reference proteome</keyword>
<proteinExistence type="predicted"/>
<evidence type="ECO:0000259" key="2">
    <source>
        <dbReference type="Pfam" id="PF13349"/>
    </source>
</evidence>